<dbReference type="FunFam" id="1.10.510.10:FF:000988">
    <property type="entry name" value="Leucine-rich repeat protein kinase family protein"/>
    <property type="match status" value="1"/>
</dbReference>
<dbReference type="Pfam" id="PF00069">
    <property type="entry name" value="Pkinase"/>
    <property type="match status" value="1"/>
</dbReference>
<proteinExistence type="evidence at transcript level"/>
<dbReference type="InterPro" id="IPR000719">
    <property type="entry name" value="Prot_kinase_dom"/>
</dbReference>
<protein>
    <recommendedName>
        <fullName evidence="1">Protein kinase domain-containing protein</fullName>
    </recommendedName>
</protein>
<organism evidence="2">
    <name type="scientific">Picea sitchensis</name>
    <name type="common">Sitka spruce</name>
    <name type="synonym">Pinus sitchensis</name>
    <dbReference type="NCBI Taxonomy" id="3332"/>
    <lineage>
        <taxon>Eukaryota</taxon>
        <taxon>Viridiplantae</taxon>
        <taxon>Streptophyta</taxon>
        <taxon>Embryophyta</taxon>
        <taxon>Tracheophyta</taxon>
        <taxon>Spermatophyta</taxon>
        <taxon>Pinopsida</taxon>
        <taxon>Pinidae</taxon>
        <taxon>Conifers I</taxon>
        <taxon>Pinales</taxon>
        <taxon>Pinaceae</taxon>
        <taxon>Picea</taxon>
    </lineage>
</organism>
<dbReference type="GO" id="GO:0005524">
    <property type="term" value="F:ATP binding"/>
    <property type="evidence" value="ECO:0007669"/>
    <property type="project" value="InterPro"/>
</dbReference>
<dbReference type="SMART" id="SM00220">
    <property type="entry name" value="S_TKc"/>
    <property type="match status" value="1"/>
</dbReference>
<dbReference type="PANTHER" id="PTHR24359">
    <property type="entry name" value="SERINE/THREONINE-PROTEIN KINASE SBK1"/>
    <property type="match status" value="1"/>
</dbReference>
<reference evidence="2" key="1">
    <citation type="submission" date="2010-04" db="EMBL/GenBank/DDBJ databases">
        <authorList>
            <person name="Reid K.E."/>
            <person name="Liao N."/>
            <person name="Chan S."/>
            <person name="Docking R."/>
            <person name="Taylor G."/>
            <person name="Moore R."/>
            <person name="Mayo M."/>
            <person name="Munro S."/>
            <person name="King J."/>
            <person name="Yanchuk A."/>
            <person name="Holt R."/>
            <person name="Jones S."/>
            <person name="Marra M."/>
            <person name="Ritland C.E."/>
            <person name="Ritland K."/>
            <person name="Bohlmann J."/>
        </authorList>
    </citation>
    <scope>NUCLEOTIDE SEQUENCE</scope>
    <source>
        <tissue evidence="2">Buds collected with no treatment. Collection October 2007</tissue>
    </source>
</reference>
<dbReference type="EMBL" id="BT122684">
    <property type="protein sequence ID" value="ADE76051.1"/>
    <property type="molecule type" value="mRNA"/>
</dbReference>
<dbReference type="SUPFAM" id="SSF56112">
    <property type="entry name" value="Protein kinase-like (PK-like)"/>
    <property type="match status" value="1"/>
</dbReference>
<dbReference type="PROSITE" id="PS50011">
    <property type="entry name" value="PROTEIN_KINASE_DOM"/>
    <property type="match status" value="1"/>
</dbReference>
<dbReference type="PANTHER" id="PTHR24359:SF1">
    <property type="entry name" value="INHIBITOR OF NUCLEAR FACTOR KAPPA-B KINASE EPSILON SUBUNIT HOMOLOG 1-RELATED"/>
    <property type="match status" value="1"/>
</dbReference>
<evidence type="ECO:0000259" key="1">
    <source>
        <dbReference type="PROSITE" id="PS50011"/>
    </source>
</evidence>
<dbReference type="GO" id="GO:0004674">
    <property type="term" value="F:protein serine/threonine kinase activity"/>
    <property type="evidence" value="ECO:0007669"/>
    <property type="project" value="TreeGrafter"/>
</dbReference>
<dbReference type="AlphaFoldDB" id="D5A932"/>
<name>D5A932_PICSI</name>
<accession>D5A932</accession>
<dbReference type="PROSITE" id="PS00108">
    <property type="entry name" value="PROTEIN_KINASE_ST"/>
    <property type="match status" value="1"/>
</dbReference>
<dbReference type="InterPro" id="IPR008271">
    <property type="entry name" value="Ser/Thr_kinase_AS"/>
</dbReference>
<evidence type="ECO:0000313" key="2">
    <source>
        <dbReference type="EMBL" id="ADE76051.1"/>
    </source>
</evidence>
<dbReference type="InterPro" id="IPR011009">
    <property type="entry name" value="Kinase-like_dom_sf"/>
</dbReference>
<feature type="domain" description="Protein kinase" evidence="1">
    <location>
        <begin position="1"/>
        <end position="268"/>
    </location>
</feature>
<sequence>MLSALRKHPCIVQLYGHQLSSSWVSSSAGTGDSQVLQFIIAMEYVKGGCLEALLEKIAKEGKKCTPGKLAIFIARDVACALVELHSKNIIHRDIKSRNVLIDLEVKRSDESPLVKLCDFDRAVPLDSSGHTCCLAHHGVPPANICVGTPRWMAPEMMRAMHRPHRYGLEVDIWSFGCLILELLTLQVPFMGLSDVEVHNSLQMGLRPQLIPELDDFLSESKDKVLDGAEGIFPEEDSQILRLLVELFYLCTESNPSRRPTAKQAYEMLSAV</sequence>
<dbReference type="Gene3D" id="1.10.510.10">
    <property type="entry name" value="Transferase(Phosphotransferase) domain 1"/>
    <property type="match status" value="1"/>
</dbReference>